<sequence length="136" mass="14619">MAWSPLDVLRTAAALMCTFTLFLNYVRADCGGFALSCDGITVSPAGGLQCICKNGRGGYQRASLDLNAHISNNNGNLVDGGNFAASCKNNRWYHILADQGIAAECYKRDGSLGSTTLYNVQRRVVNYGGNLAWNNC</sequence>
<reference evidence="2" key="1">
    <citation type="journal article" date="2024" name="Proc. Natl. Acad. Sci. U.S.A.">
        <title>Extraordinary preservation of gene collinearity over three hundred million years revealed in homosporous lycophytes.</title>
        <authorList>
            <person name="Li C."/>
            <person name="Wickell D."/>
            <person name="Kuo L.Y."/>
            <person name="Chen X."/>
            <person name="Nie B."/>
            <person name="Liao X."/>
            <person name="Peng D."/>
            <person name="Ji J."/>
            <person name="Jenkins J."/>
            <person name="Williams M."/>
            <person name="Shu S."/>
            <person name="Plott C."/>
            <person name="Barry K."/>
            <person name="Rajasekar S."/>
            <person name="Grimwood J."/>
            <person name="Han X."/>
            <person name="Sun S."/>
            <person name="Hou Z."/>
            <person name="He W."/>
            <person name="Dai G."/>
            <person name="Sun C."/>
            <person name="Schmutz J."/>
            <person name="Leebens-Mack J.H."/>
            <person name="Li F.W."/>
            <person name="Wang L."/>
        </authorList>
    </citation>
    <scope>NUCLEOTIDE SEQUENCE [LARGE SCALE GENOMIC DNA]</scope>
    <source>
        <strain evidence="2">cv. PW_Plant_1</strain>
    </source>
</reference>
<organism evidence="1 2">
    <name type="scientific">Diphasiastrum complanatum</name>
    <name type="common">Issler's clubmoss</name>
    <name type="synonym">Lycopodium complanatum</name>
    <dbReference type="NCBI Taxonomy" id="34168"/>
    <lineage>
        <taxon>Eukaryota</taxon>
        <taxon>Viridiplantae</taxon>
        <taxon>Streptophyta</taxon>
        <taxon>Embryophyta</taxon>
        <taxon>Tracheophyta</taxon>
        <taxon>Lycopodiopsida</taxon>
        <taxon>Lycopodiales</taxon>
        <taxon>Lycopodiaceae</taxon>
        <taxon>Lycopodioideae</taxon>
        <taxon>Diphasiastrum</taxon>
    </lineage>
</organism>
<protein>
    <submittedName>
        <fullName evidence="1">Uncharacterized protein</fullName>
    </submittedName>
</protein>
<evidence type="ECO:0000313" key="1">
    <source>
        <dbReference type="EMBL" id="KAJ7524772.1"/>
    </source>
</evidence>
<gene>
    <name evidence="1" type="ORF">O6H91_17G020700</name>
</gene>
<dbReference type="EMBL" id="CM055108">
    <property type="protein sequence ID" value="KAJ7524772.1"/>
    <property type="molecule type" value="Genomic_DNA"/>
</dbReference>
<proteinExistence type="predicted"/>
<comment type="caution">
    <text evidence="1">The sequence shown here is derived from an EMBL/GenBank/DDBJ whole genome shotgun (WGS) entry which is preliminary data.</text>
</comment>
<accession>A0ACC2B4U5</accession>
<dbReference type="Proteomes" id="UP001162992">
    <property type="component" value="Chromosome 17"/>
</dbReference>
<name>A0ACC2B4U5_DIPCM</name>
<evidence type="ECO:0000313" key="2">
    <source>
        <dbReference type="Proteomes" id="UP001162992"/>
    </source>
</evidence>
<keyword evidence="2" id="KW-1185">Reference proteome</keyword>